<accession>A0ABY6Q9W4</accession>
<name>A0ABY6Q9W4_9GAMM</name>
<reference evidence="1 2" key="1">
    <citation type="submission" date="2019-02" db="EMBL/GenBank/DDBJ databases">
        <title>Halieaceae_genomes.</title>
        <authorList>
            <person name="Li S.-H."/>
        </authorList>
    </citation>
    <scope>NUCLEOTIDE SEQUENCE [LARGE SCALE GENOMIC DNA]</scope>
    <source>
        <strain evidence="1 2">JH123</strain>
    </source>
</reference>
<protein>
    <submittedName>
        <fullName evidence="1">Uncharacterized protein</fullName>
    </submittedName>
</protein>
<dbReference type="Proteomes" id="UP001317963">
    <property type="component" value="Chromosome"/>
</dbReference>
<dbReference type="RefSeq" id="WP_279241851.1">
    <property type="nucleotide sequence ID" value="NZ_CP036501.1"/>
</dbReference>
<evidence type="ECO:0000313" key="2">
    <source>
        <dbReference type="Proteomes" id="UP001317963"/>
    </source>
</evidence>
<dbReference type="EMBL" id="CP036501">
    <property type="protein sequence ID" value="UZP75365.1"/>
    <property type="molecule type" value="Genomic_DNA"/>
</dbReference>
<proteinExistence type="predicted"/>
<gene>
    <name evidence="1" type="ORF">E0F26_11730</name>
</gene>
<organism evidence="1 2">
    <name type="scientific">Candidatus Paraluminiphilus aquimaris</name>
    <dbReference type="NCBI Taxonomy" id="2518994"/>
    <lineage>
        <taxon>Bacteria</taxon>
        <taxon>Pseudomonadati</taxon>
        <taxon>Pseudomonadota</taxon>
        <taxon>Gammaproteobacteria</taxon>
        <taxon>Cellvibrionales</taxon>
        <taxon>Halieaceae</taxon>
        <taxon>Candidatus Paraluminiphilus</taxon>
    </lineage>
</organism>
<keyword evidence="2" id="KW-1185">Reference proteome</keyword>
<evidence type="ECO:0000313" key="1">
    <source>
        <dbReference type="EMBL" id="UZP75365.1"/>
    </source>
</evidence>
<sequence>MALEQLEATLQKQWRLGQSLVLCWAYDPSGLLTLVVPHYFLGNFTAPEEHVSDPLANEAFVRDLLSGSRHKGHKEIFEIAARLGVAPSFIKLDLAPADDEATILAIDELVKRYSVAHVEERAVALFDIVDFSLFRPFEQASQLNSLSYSMNSAYSKLKREGVEVNFARTTTGDGYYVWNRDLGAFPNVDLLTFFLLVLIDNAVAREKSQAGTVPVLRSAFHLGSHYELSQAEGINPTVFSYIVGDVTIRLARLIEQVPPCGIHFGQFSSCLPESDALKTTSDFLNYARDELLSMSGLQIGERQLTAMDFEDWSAGESHARTIEFNDKHGLRQQALSVGFKAVLGDVPLELGVRNR</sequence>